<dbReference type="PANTHER" id="PTHR16267:SF13">
    <property type="entry name" value="B-CELL SCAFFOLD PROTEIN WITH ANKYRIN REPEATS"/>
    <property type="match status" value="1"/>
</dbReference>
<dbReference type="GO" id="GO:0042113">
    <property type="term" value="P:B cell activation"/>
    <property type="evidence" value="ECO:0007669"/>
    <property type="project" value="TreeGrafter"/>
</dbReference>
<dbReference type="GO" id="GO:0005102">
    <property type="term" value="F:signaling receptor binding"/>
    <property type="evidence" value="ECO:0007669"/>
    <property type="project" value="TreeGrafter"/>
</dbReference>
<dbReference type="GO" id="GO:0050869">
    <property type="term" value="P:negative regulation of B cell activation"/>
    <property type="evidence" value="ECO:0007669"/>
    <property type="project" value="TreeGrafter"/>
</dbReference>
<protein>
    <submittedName>
        <fullName evidence="1">B-cell scaffold protein</fullName>
    </submittedName>
</protein>
<organism evidence="1 2">
    <name type="scientific">Labeo rohita</name>
    <name type="common">Indian major carp</name>
    <name type="synonym">Cyprinus rohita</name>
    <dbReference type="NCBI Taxonomy" id="84645"/>
    <lineage>
        <taxon>Eukaryota</taxon>
        <taxon>Metazoa</taxon>
        <taxon>Chordata</taxon>
        <taxon>Craniata</taxon>
        <taxon>Vertebrata</taxon>
        <taxon>Euteleostomi</taxon>
        <taxon>Actinopterygii</taxon>
        <taxon>Neopterygii</taxon>
        <taxon>Teleostei</taxon>
        <taxon>Ostariophysi</taxon>
        <taxon>Cypriniformes</taxon>
        <taxon>Cyprinidae</taxon>
        <taxon>Labeoninae</taxon>
        <taxon>Labeonini</taxon>
        <taxon>Labeo</taxon>
    </lineage>
</organism>
<dbReference type="GO" id="GO:0051898">
    <property type="term" value="P:negative regulation of phosphatidylinositol 3-kinase/protein kinase B signal transduction"/>
    <property type="evidence" value="ECO:0007669"/>
    <property type="project" value="TreeGrafter"/>
</dbReference>
<keyword evidence="2" id="KW-1185">Reference proteome</keyword>
<comment type="caution">
    <text evidence="1">The sequence shown here is derived from an EMBL/GenBank/DDBJ whole genome shotgun (WGS) entry which is preliminary data.</text>
</comment>
<dbReference type="InterPro" id="IPR052446">
    <property type="entry name" value="B-cell_PI3K-Signaling_Adptrs"/>
</dbReference>
<sequence length="196" mass="22124">MDTTSSIFSYKSHCCIISFYPHQYLDFKPCTMIPGQVLDDNDGNTDTGVYEMMGRADNLQVVDPNEEHQNNEDENVYTPLGRDEEEYDTILTSSSSVVIVNRPPAPTPRPDSLPTPEDKTPFIAQARQRDSISSTYDTFVPSQPPGLDELIKLQEEVKMGSLSIDDALDRFNDWQRLQKGMDSIQQVVDMDDPVVL</sequence>
<dbReference type="Proteomes" id="UP000290572">
    <property type="component" value="Unassembled WGS sequence"/>
</dbReference>
<dbReference type="AlphaFoldDB" id="A0A498LIA2"/>
<proteinExistence type="predicted"/>
<dbReference type="EMBL" id="QBIY01013331">
    <property type="protein sequence ID" value="RXN08059.1"/>
    <property type="molecule type" value="Genomic_DNA"/>
</dbReference>
<dbReference type="PANTHER" id="PTHR16267">
    <property type="entry name" value="BANK1/PIK3AP1 FAMILY MEMBER"/>
    <property type="match status" value="1"/>
</dbReference>
<dbReference type="GO" id="GO:1990782">
    <property type="term" value="F:protein tyrosine kinase binding"/>
    <property type="evidence" value="ECO:0007669"/>
    <property type="project" value="TreeGrafter"/>
</dbReference>
<gene>
    <name evidence="1" type="ORF">ROHU_011745</name>
</gene>
<evidence type="ECO:0000313" key="1">
    <source>
        <dbReference type="EMBL" id="RXN08059.1"/>
    </source>
</evidence>
<name>A0A498LIA2_LABRO</name>
<dbReference type="STRING" id="84645.A0A498LIA2"/>
<evidence type="ECO:0000313" key="2">
    <source>
        <dbReference type="Proteomes" id="UP000290572"/>
    </source>
</evidence>
<reference evidence="1 2" key="1">
    <citation type="submission" date="2018-03" db="EMBL/GenBank/DDBJ databases">
        <title>Draft genome sequence of Rohu Carp (Labeo rohita).</title>
        <authorList>
            <person name="Das P."/>
            <person name="Kushwaha B."/>
            <person name="Joshi C.G."/>
            <person name="Kumar D."/>
            <person name="Nagpure N.S."/>
            <person name="Sahoo L."/>
            <person name="Das S.P."/>
            <person name="Bit A."/>
            <person name="Patnaik S."/>
            <person name="Meher P.K."/>
            <person name="Jayasankar P."/>
            <person name="Koringa P.G."/>
            <person name="Patel N.V."/>
            <person name="Hinsu A.T."/>
            <person name="Kumar R."/>
            <person name="Pandey M."/>
            <person name="Agarwal S."/>
            <person name="Srivastava S."/>
            <person name="Singh M."/>
            <person name="Iquebal M.A."/>
            <person name="Jaiswal S."/>
            <person name="Angadi U.B."/>
            <person name="Kumar N."/>
            <person name="Raza M."/>
            <person name="Shah T.M."/>
            <person name="Rai A."/>
            <person name="Jena J.K."/>
        </authorList>
    </citation>
    <scope>NUCLEOTIDE SEQUENCE [LARGE SCALE GENOMIC DNA]</scope>
    <source>
        <strain evidence="1">DASCIFA01</strain>
        <tissue evidence="1">Testis</tissue>
    </source>
</reference>
<accession>A0A498LIA2</accession>